<protein>
    <submittedName>
        <fullName evidence="1">Uncharacterized protein</fullName>
    </submittedName>
</protein>
<accession>A0A4U5QZ67</accession>
<sequence length="120" mass="14792">MKLLEDLEWERARKAFSLPFVFGSEYKVIWGWKPFRSLDCWSYHPEFRSLSENMWVEVSSVEPRRFRIIKRLRLLSKDKTQGLDSFWISNRQRQNCSLVIWTTWLKLEQFQTWLTKMRIN</sequence>
<gene>
    <name evidence="1" type="ORF">D5086_0000023250</name>
</gene>
<dbReference type="AlphaFoldDB" id="A0A4U5QZ67"/>
<organism evidence="1">
    <name type="scientific">Populus alba</name>
    <name type="common">White poplar</name>
    <dbReference type="NCBI Taxonomy" id="43335"/>
    <lineage>
        <taxon>Eukaryota</taxon>
        <taxon>Viridiplantae</taxon>
        <taxon>Streptophyta</taxon>
        <taxon>Embryophyta</taxon>
        <taxon>Tracheophyta</taxon>
        <taxon>Spermatophyta</taxon>
        <taxon>Magnoliopsida</taxon>
        <taxon>eudicotyledons</taxon>
        <taxon>Gunneridae</taxon>
        <taxon>Pentapetalae</taxon>
        <taxon>rosids</taxon>
        <taxon>fabids</taxon>
        <taxon>Malpighiales</taxon>
        <taxon>Salicaceae</taxon>
        <taxon>Saliceae</taxon>
        <taxon>Populus</taxon>
    </lineage>
</organism>
<dbReference type="EMBL" id="RCHU01000060">
    <property type="protein sequence ID" value="TKS16498.1"/>
    <property type="molecule type" value="Genomic_DNA"/>
</dbReference>
<name>A0A4U5QZ67_POPAL</name>
<comment type="caution">
    <text evidence="1">The sequence shown here is derived from an EMBL/GenBank/DDBJ whole genome shotgun (WGS) entry which is preliminary data.</text>
</comment>
<proteinExistence type="predicted"/>
<evidence type="ECO:0000313" key="1">
    <source>
        <dbReference type="EMBL" id="TKS16498.1"/>
    </source>
</evidence>
<reference evidence="1" key="1">
    <citation type="submission" date="2018-10" db="EMBL/GenBank/DDBJ databases">
        <title>Population genomic analysis revealed the cold adaptation of white poplar.</title>
        <authorList>
            <person name="Liu Y.-J."/>
        </authorList>
    </citation>
    <scope>NUCLEOTIDE SEQUENCE [LARGE SCALE GENOMIC DNA]</scope>
    <source>
        <strain evidence="1">PAL-ZL1</strain>
    </source>
</reference>